<keyword evidence="3" id="KW-1185">Reference proteome</keyword>
<organism evidence="2 3">
    <name type="scientific">Roridomyces roridus</name>
    <dbReference type="NCBI Taxonomy" id="1738132"/>
    <lineage>
        <taxon>Eukaryota</taxon>
        <taxon>Fungi</taxon>
        <taxon>Dikarya</taxon>
        <taxon>Basidiomycota</taxon>
        <taxon>Agaricomycotina</taxon>
        <taxon>Agaricomycetes</taxon>
        <taxon>Agaricomycetidae</taxon>
        <taxon>Agaricales</taxon>
        <taxon>Marasmiineae</taxon>
        <taxon>Mycenaceae</taxon>
        <taxon>Roridomyces</taxon>
    </lineage>
</organism>
<sequence>MPSIARSILLAVYASFFLALTGFSPATSSALASPLPDTNSPRSLLAVRIVTKHTDTELIARIPTAISPVVASPATSLHPRQSFESISGPAAKTRKAADHMSALAQRSRTENDEAFQQACADGLTEYYGSFQAFQKGFNELVTTDKGLSNLNKGDQLEELIKTVVNANKDALTAVTVIVDNVPIVGPILAPIVAELKCLVDLILDATENILDATLNVLVVILHQLLDPFGLGGLVVLLQGLALL</sequence>
<accession>A0AAD7BUH2</accession>
<name>A0AAD7BUH2_9AGAR</name>
<dbReference type="AlphaFoldDB" id="A0AAD7BUH2"/>
<feature type="signal peptide" evidence="1">
    <location>
        <begin position="1"/>
        <end position="32"/>
    </location>
</feature>
<evidence type="ECO:0000256" key="1">
    <source>
        <dbReference type="SAM" id="SignalP"/>
    </source>
</evidence>
<reference evidence="2" key="1">
    <citation type="submission" date="2023-03" db="EMBL/GenBank/DDBJ databases">
        <title>Massive genome expansion in bonnet fungi (Mycena s.s.) driven by repeated elements and novel gene families across ecological guilds.</title>
        <authorList>
            <consortium name="Lawrence Berkeley National Laboratory"/>
            <person name="Harder C.B."/>
            <person name="Miyauchi S."/>
            <person name="Viragh M."/>
            <person name="Kuo A."/>
            <person name="Thoen E."/>
            <person name="Andreopoulos B."/>
            <person name="Lu D."/>
            <person name="Skrede I."/>
            <person name="Drula E."/>
            <person name="Henrissat B."/>
            <person name="Morin E."/>
            <person name="Kohler A."/>
            <person name="Barry K."/>
            <person name="LaButti K."/>
            <person name="Morin E."/>
            <person name="Salamov A."/>
            <person name="Lipzen A."/>
            <person name="Mereny Z."/>
            <person name="Hegedus B."/>
            <person name="Baldrian P."/>
            <person name="Stursova M."/>
            <person name="Weitz H."/>
            <person name="Taylor A."/>
            <person name="Grigoriev I.V."/>
            <person name="Nagy L.G."/>
            <person name="Martin F."/>
            <person name="Kauserud H."/>
        </authorList>
    </citation>
    <scope>NUCLEOTIDE SEQUENCE</scope>
    <source>
        <strain evidence="2">9284</strain>
    </source>
</reference>
<dbReference type="EMBL" id="JARKIF010000009">
    <property type="protein sequence ID" value="KAJ7630953.1"/>
    <property type="molecule type" value="Genomic_DNA"/>
</dbReference>
<protein>
    <submittedName>
        <fullName evidence="2">Uncharacterized protein</fullName>
    </submittedName>
</protein>
<dbReference type="Proteomes" id="UP001221142">
    <property type="component" value="Unassembled WGS sequence"/>
</dbReference>
<feature type="chain" id="PRO_5042122085" evidence="1">
    <location>
        <begin position="33"/>
        <end position="243"/>
    </location>
</feature>
<evidence type="ECO:0000313" key="2">
    <source>
        <dbReference type="EMBL" id="KAJ7630953.1"/>
    </source>
</evidence>
<comment type="caution">
    <text evidence="2">The sequence shown here is derived from an EMBL/GenBank/DDBJ whole genome shotgun (WGS) entry which is preliminary data.</text>
</comment>
<evidence type="ECO:0000313" key="3">
    <source>
        <dbReference type="Proteomes" id="UP001221142"/>
    </source>
</evidence>
<keyword evidence="1" id="KW-0732">Signal</keyword>
<proteinExistence type="predicted"/>
<gene>
    <name evidence="2" type="ORF">FB45DRAFT_917049</name>
</gene>